<reference evidence="3 4" key="2">
    <citation type="journal article" date="2014" name="Proc. Natl. Acad. Sci. U.S.A.">
        <title>Trajectory and genomic determinants of fungal-pathogen speciation and host adaptation.</title>
        <authorList>
            <person name="Hu X."/>
            <person name="Xiao G."/>
            <person name="Zheng P."/>
            <person name="Shang Y."/>
            <person name="Su Y."/>
            <person name="Zhang X."/>
            <person name="Liu X."/>
            <person name="Zhan S."/>
            <person name="St Leger R.J."/>
            <person name="Wang C."/>
        </authorList>
    </citation>
    <scope>GENOME REANNOTATION</scope>
    <source>
        <strain evidence="4">ARSEF 23 / ATCC MYA-3075</strain>
    </source>
</reference>
<dbReference type="InterPro" id="IPR053274">
    <property type="entry name" value="Fluconazole_resistance"/>
</dbReference>
<dbReference type="PANTHER" id="PTHR28065:SF1">
    <property type="entry name" value="DUF4050 DOMAIN-CONTAINING PROTEIN"/>
    <property type="match status" value="1"/>
</dbReference>
<sequence length="658" mass="71830">MPSIRGPRQMLPARPQGSFAASAHALDHWLRTVASASPALTPRLNIELCSTPVCSSALITDIPGCSSQLHRAEFGPLHLLALPCRAVSCHFAAPDRRSNSQKLLCQPRRPRGFISCPALPCPVLSYTVPSASATTRSVNCWPRHVEQSTGHLAAQLAFLLRRAATKREDTTPSPALSQDKDKDQRIAAPQPESVPAELTKPSAMIFSDFYRSPRSPLSKLRLHHPQLPAQLPTAAPEWRADEYADLLSKDKTKQKEAVKRYLTDKVRSDWTFAWPPVVSNENVASSRPEGPGASVELPNQANSSKKRGGAQAPTSEEDGYRGGEGTELDEPESDTGDDNAIVDDDNDDAESVYSVMSEDAIHYRPRTEWTSDLSDDEDMPPKPSPFRFDNPDSIQSAIQDIVRARKARRRRALREEIAWNEGLACFEARRNAWTGAKTVRVRSKPVTTPPASPRSPRRFFFRRSMSGSPPNPAVAVLSQHGECCGAVSDSSSASKDAEKDLKKHQSTDSTVSDSTRIQTYPIETLLPVGQPLLPPTNPLRASISPAVYLSLYDKVILHNLQPACPINLSDMLRSCVAGWKRDGEWPPRCSAPDPMPATRKKKKAAPASATDNTGNVTRRMSFGLLGRDKDDEGGAGKGIRRSLQRALGIGVMAGMGDA</sequence>
<organism evidence="3 4">
    <name type="scientific">Metarhizium robertsii (strain ARSEF 23 / ATCC MYA-3075)</name>
    <name type="common">Metarhizium anisopliae (strain ARSEF 23)</name>
    <dbReference type="NCBI Taxonomy" id="655844"/>
    <lineage>
        <taxon>Eukaryota</taxon>
        <taxon>Fungi</taxon>
        <taxon>Dikarya</taxon>
        <taxon>Ascomycota</taxon>
        <taxon>Pezizomycotina</taxon>
        <taxon>Sordariomycetes</taxon>
        <taxon>Hypocreomycetidae</taxon>
        <taxon>Hypocreales</taxon>
        <taxon>Clavicipitaceae</taxon>
        <taxon>Metarhizium</taxon>
    </lineage>
</organism>
<accession>E9EZ84</accession>
<dbReference type="Proteomes" id="UP000002498">
    <property type="component" value="Unassembled WGS sequence"/>
</dbReference>
<feature type="region of interest" description="Disordered" evidence="1">
    <location>
        <begin position="487"/>
        <end position="514"/>
    </location>
</feature>
<proteinExistence type="predicted"/>
<dbReference type="KEGG" id="maj:MAA_05333"/>
<feature type="region of interest" description="Disordered" evidence="1">
    <location>
        <begin position="281"/>
        <end position="347"/>
    </location>
</feature>
<evidence type="ECO:0000256" key="1">
    <source>
        <dbReference type="SAM" id="MobiDB-lite"/>
    </source>
</evidence>
<evidence type="ECO:0000259" key="2">
    <source>
        <dbReference type="Pfam" id="PF13259"/>
    </source>
</evidence>
<feature type="compositionally biased region" description="Basic and acidic residues" evidence="1">
    <location>
        <begin position="495"/>
        <end position="506"/>
    </location>
</feature>
<dbReference type="AlphaFoldDB" id="E9EZ84"/>
<comment type="caution">
    <text evidence="3">The sequence shown here is derived from an EMBL/GenBank/DDBJ whole genome shotgun (WGS) entry which is preliminary data.</text>
</comment>
<dbReference type="OrthoDB" id="5422958at2759"/>
<reference evidence="3 4" key="1">
    <citation type="journal article" date="2011" name="PLoS Genet.">
        <title>Genome sequencing and comparative transcriptomics of the model entomopathogenic fungi Metarhizium anisopliae and M. acridum.</title>
        <authorList>
            <person name="Gao Q."/>
            <person name="Jin K."/>
            <person name="Ying S.H."/>
            <person name="Zhang Y."/>
            <person name="Xiao G."/>
            <person name="Shang Y."/>
            <person name="Duan Z."/>
            <person name="Hu X."/>
            <person name="Xie X.Q."/>
            <person name="Zhou G."/>
            <person name="Peng G."/>
            <person name="Luo Z."/>
            <person name="Huang W."/>
            <person name="Wang B."/>
            <person name="Fang W."/>
            <person name="Wang S."/>
            <person name="Zhong Y."/>
            <person name="Ma L.J."/>
            <person name="St Leger R.J."/>
            <person name="Zhao G.P."/>
            <person name="Pei Y."/>
            <person name="Feng M.G."/>
            <person name="Xia Y."/>
            <person name="Wang C."/>
        </authorList>
    </citation>
    <scope>NUCLEOTIDE SEQUENCE [LARGE SCALE GENOMIC DNA]</scope>
    <source>
        <strain evidence="4">ARSEF 23 / ATCC MYA-3075</strain>
    </source>
</reference>
<feature type="region of interest" description="Disordered" evidence="1">
    <location>
        <begin position="166"/>
        <end position="198"/>
    </location>
</feature>
<dbReference type="HOGENOM" id="CLU_015359_1_1_1"/>
<dbReference type="Pfam" id="PF13259">
    <property type="entry name" value="clamp_Gag1-like"/>
    <property type="match status" value="1"/>
</dbReference>
<feature type="domain" description="Gag1-like clamp" evidence="2">
    <location>
        <begin position="384"/>
        <end position="586"/>
    </location>
</feature>
<dbReference type="RefSeq" id="XP_007821522.1">
    <property type="nucleotide sequence ID" value="XM_007823331.1"/>
</dbReference>
<protein>
    <recommendedName>
        <fullName evidence="2">Gag1-like clamp domain-containing protein</fullName>
    </recommendedName>
</protein>
<dbReference type="InterPro" id="IPR025124">
    <property type="entry name" value="Gag1-like_clamp"/>
</dbReference>
<dbReference type="PANTHER" id="PTHR28065">
    <property type="entry name" value="FREQUENIN"/>
    <property type="match status" value="1"/>
</dbReference>
<name>E9EZ84_METRA</name>
<evidence type="ECO:0000313" key="4">
    <source>
        <dbReference type="Proteomes" id="UP000002498"/>
    </source>
</evidence>
<feature type="compositionally biased region" description="Acidic residues" evidence="1">
    <location>
        <begin position="326"/>
        <end position="347"/>
    </location>
</feature>
<feature type="region of interest" description="Disordered" evidence="1">
    <location>
        <begin position="366"/>
        <end position="392"/>
    </location>
</feature>
<feature type="region of interest" description="Disordered" evidence="1">
    <location>
        <begin position="587"/>
        <end position="639"/>
    </location>
</feature>
<evidence type="ECO:0000313" key="3">
    <source>
        <dbReference type="EMBL" id="EFY99275.1"/>
    </source>
</evidence>
<gene>
    <name evidence="3" type="ORF">MAA_05333</name>
</gene>
<keyword evidence="4" id="KW-1185">Reference proteome</keyword>
<dbReference type="EMBL" id="ADNJ02000002">
    <property type="protein sequence ID" value="EFY99275.1"/>
    <property type="molecule type" value="Genomic_DNA"/>
</dbReference>
<dbReference type="GeneID" id="19259619"/>